<dbReference type="Proteomes" id="UP000229315">
    <property type="component" value="Unassembled WGS sequence"/>
</dbReference>
<dbReference type="Gene3D" id="3.20.20.80">
    <property type="entry name" value="Glycosidases"/>
    <property type="match status" value="1"/>
</dbReference>
<evidence type="ECO:0000313" key="2">
    <source>
        <dbReference type="EMBL" id="PIR85293.1"/>
    </source>
</evidence>
<dbReference type="AlphaFoldDB" id="A0A2H0UFU9"/>
<dbReference type="Pfam" id="PF13200">
    <property type="entry name" value="DUF4015"/>
    <property type="match status" value="2"/>
</dbReference>
<proteinExistence type="predicted"/>
<dbReference type="InterPro" id="IPR025275">
    <property type="entry name" value="DUF4015"/>
</dbReference>
<dbReference type="InterPro" id="IPR017853">
    <property type="entry name" value="GH"/>
</dbReference>
<feature type="domain" description="DUF4015" evidence="1">
    <location>
        <begin position="388"/>
        <end position="432"/>
    </location>
</feature>
<gene>
    <name evidence="2" type="ORF">COU15_01375</name>
</gene>
<sequence length="443" mass="50146">MRKQSKKTNKAKATFLGFGVLGLIAVGYMSVSTDAQWDVVSTSESSTIEQKNTEQTDDTNTFVRDPNITYIKTPEPMYAIYMSQCVVGTPSFREKLVSLIESTALNAVVIDVKDYTGTLAFRTGDPQFQDAELVACGAGDMKAFLASLKEKGIYTIARITVFQDPFYTKKYPEQAAQSISRPGEPWKDNKGLAFVDVSSRDFWKYIADLAKHTHAIGFDELNFDYVRYPSDGPMSDAQYVDPNKPEALEKFFKYLYSEIHPTGAVLSVDLFGYVTVLEDDLGIGQQLERALPYFDYIAPMVYPSHYNKGFAGLNNPNNDPHKVVYTSMKRAVERAVATQTRVRTLDGEPILKEETVSARYSDSGELLTATTTRMVPTGFYTKEVYDVRKLRPWLQDFDYGKEYTPQDIERQIQATYDAGLTSWYFWDPANRYDSLSSYLRGNF</sequence>
<name>A0A2H0UFU9_9BACT</name>
<reference evidence="3" key="1">
    <citation type="submission" date="2017-09" db="EMBL/GenBank/DDBJ databases">
        <title>Depth-based differentiation of microbial function through sediment-hosted aquifers and enrichment of novel symbionts in the deep terrestrial subsurface.</title>
        <authorList>
            <person name="Probst A.J."/>
            <person name="Ladd B."/>
            <person name="Jarett J.K."/>
            <person name="Geller-Mcgrath D.E."/>
            <person name="Sieber C.M.K."/>
            <person name="Emerson J.B."/>
            <person name="Anantharaman K."/>
            <person name="Thomas B.C."/>
            <person name="Malmstrom R."/>
            <person name="Stieglmeier M."/>
            <person name="Klingl A."/>
            <person name="Woyke T."/>
            <person name="Ryan C.M."/>
            <person name="Banfield J.F."/>
        </authorList>
    </citation>
    <scope>NUCLEOTIDE SEQUENCE [LARGE SCALE GENOMIC DNA]</scope>
</reference>
<dbReference type="SUPFAM" id="SSF51445">
    <property type="entry name" value="(Trans)glycosidases"/>
    <property type="match status" value="1"/>
</dbReference>
<comment type="caution">
    <text evidence="2">The sequence shown here is derived from an EMBL/GenBank/DDBJ whole genome shotgun (WGS) entry which is preliminary data.</text>
</comment>
<evidence type="ECO:0000313" key="3">
    <source>
        <dbReference type="Proteomes" id="UP000229315"/>
    </source>
</evidence>
<organism evidence="2 3">
    <name type="scientific">Candidatus Kaiserbacteria bacterium CG10_big_fil_rev_8_21_14_0_10_45_20</name>
    <dbReference type="NCBI Taxonomy" id="1974607"/>
    <lineage>
        <taxon>Bacteria</taxon>
        <taxon>Candidatus Kaiseribacteriota</taxon>
    </lineage>
</organism>
<dbReference type="EMBL" id="PFBH01000008">
    <property type="protein sequence ID" value="PIR85293.1"/>
    <property type="molecule type" value="Genomic_DNA"/>
</dbReference>
<evidence type="ECO:0000259" key="1">
    <source>
        <dbReference type="Pfam" id="PF13200"/>
    </source>
</evidence>
<protein>
    <recommendedName>
        <fullName evidence="1">DUF4015 domain-containing protein</fullName>
    </recommendedName>
</protein>
<feature type="domain" description="DUF4015" evidence="1">
    <location>
        <begin position="79"/>
        <end position="343"/>
    </location>
</feature>
<accession>A0A2H0UFU9</accession>